<reference evidence="4" key="1">
    <citation type="submission" date="2020-11" db="EMBL/GenBank/DDBJ databases">
        <authorList>
            <person name="Tran Van P."/>
        </authorList>
    </citation>
    <scope>NUCLEOTIDE SEQUENCE</scope>
</reference>
<dbReference type="GO" id="GO:0016787">
    <property type="term" value="F:hydrolase activity"/>
    <property type="evidence" value="ECO:0007669"/>
    <property type="project" value="InterPro"/>
</dbReference>
<dbReference type="EMBL" id="OC920752">
    <property type="protein sequence ID" value="CAD7652785.1"/>
    <property type="molecule type" value="Genomic_DNA"/>
</dbReference>
<dbReference type="OrthoDB" id="45007at2759"/>
<proteinExistence type="predicted"/>
<evidence type="ECO:0008006" key="6">
    <source>
        <dbReference type="Google" id="ProtNLM"/>
    </source>
</evidence>
<dbReference type="Gene3D" id="3.60.21.10">
    <property type="match status" value="3"/>
</dbReference>
<dbReference type="PANTHER" id="PTHR45867:SF10">
    <property type="entry name" value="PURPLE ACID PHOSPHATASE"/>
    <property type="match status" value="1"/>
</dbReference>
<dbReference type="Proteomes" id="UP000728032">
    <property type="component" value="Unassembled WGS sequence"/>
</dbReference>
<feature type="domain" description="Purple acid phosphatase C-terminal" evidence="3">
    <location>
        <begin position="156"/>
        <end position="211"/>
    </location>
</feature>
<evidence type="ECO:0000256" key="1">
    <source>
        <dbReference type="ARBA" id="ARBA00023180"/>
    </source>
</evidence>
<dbReference type="InterPro" id="IPR025733">
    <property type="entry name" value="PAPs_C"/>
</dbReference>
<dbReference type="InterPro" id="IPR041792">
    <property type="entry name" value="MPP_PAP"/>
</dbReference>
<gene>
    <name evidence="4" type="ORF">ONB1V03_LOCUS9444</name>
</gene>
<dbReference type="Pfam" id="PF00149">
    <property type="entry name" value="Metallophos"/>
    <property type="match status" value="1"/>
</dbReference>
<feature type="domain" description="Calcineurin-like phosphoesterase" evidence="2">
    <location>
        <begin position="20"/>
        <end position="132"/>
    </location>
</feature>
<protein>
    <recommendedName>
        <fullName evidence="6">Calcineurin-like phosphoesterase domain-containing protein</fullName>
    </recommendedName>
</protein>
<accession>A0A7R9M3I0</accession>
<keyword evidence="1" id="KW-0325">Glycoprotein</keyword>
<dbReference type="EMBL" id="CAJPVJ010005927">
    <property type="protein sequence ID" value="CAG2169972.1"/>
    <property type="molecule type" value="Genomic_DNA"/>
</dbReference>
<dbReference type="PANTHER" id="PTHR45867">
    <property type="entry name" value="PURPLE ACID PHOSPHATASE"/>
    <property type="match status" value="1"/>
</dbReference>
<evidence type="ECO:0000259" key="2">
    <source>
        <dbReference type="Pfam" id="PF00149"/>
    </source>
</evidence>
<dbReference type="SUPFAM" id="SSF56300">
    <property type="entry name" value="Metallo-dependent phosphatases"/>
    <property type="match status" value="1"/>
</dbReference>
<dbReference type="CDD" id="cd00839">
    <property type="entry name" value="MPP_PAPs"/>
    <property type="match status" value="1"/>
</dbReference>
<evidence type="ECO:0000259" key="3">
    <source>
        <dbReference type="Pfam" id="PF14008"/>
    </source>
</evidence>
<organism evidence="4">
    <name type="scientific">Oppiella nova</name>
    <dbReference type="NCBI Taxonomy" id="334625"/>
    <lineage>
        <taxon>Eukaryota</taxon>
        <taxon>Metazoa</taxon>
        <taxon>Ecdysozoa</taxon>
        <taxon>Arthropoda</taxon>
        <taxon>Chelicerata</taxon>
        <taxon>Arachnida</taxon>
        <taxon>Acari</taxon>
        <taxon>Acariformes</taxon>
        <taxon>Sarcoptiformes</taxon>
        <taxon>Oribatida</taxon>
        <taxon>Brachypylina</taxon>
        <taxon>Oppioidea</taxon>
        <taxon>Oppiidae</taxon>
        <taxon>Oppiella</taxon>
    </lineage>
</organism>
<evidence type="ECO:0000313" key="5">
    <source>
        <dbReference type="Proteomes" id="UP000728032"/>
    </source>
</evidence>
<dbReference type="Pfam" id="PF14008">
    <property type="entry name" value="Metallophos_C"/>
    <property type="match status" value="1"/>
</dbReference>
<dbReference type="InterPro" id="IPR004843">
    <property type="entry name" value="Calcineurin-like_PHP"/>
</dbReference>
<dbReference type="AlphaFoldDB" id="A0A7R9M3I0"/>
<evidence type="ECO:0000313" key="4">
    <source>
        <dbReference type="EMBL" id="CAD7652785.1"/>
    </source>
</evidence>
<dbReference type="InterPro" id="IPR029052">
    <property type="entry name" value="Metallo-depent_PP-like"/>
</dbReference>
<sequence>MSRKDFTTPYFCDIAYNLNSDGGSVGDDFMNRIQPIAANVPYQVCPGNHEKKRNFTHYINRFSMVDFATQRLNNHYYSVDMGSAHFVFFSSEHYFYPVKKSGDDLDLETNYGLEDLFYRYGVDIQVYAHKHLYVRSYPIYDLSPYKGTDVYTNPKAPIHIITGIAGTTNRPDSDIREILPDWVAFYARDYGYTRMNVQNKTHILIEQYSAENVSPKYLETNYGLEDLFYRYGVDIQVYAHKHLYVRSYPIYDASPYKGADVYTNPKAPIHIITGIAVKSG</sequence>
<name>A0A7R9M3I0_9ACAR</name>
<keyword evidence="5" id="KW-1185">Reference proteome</keyword>